<dbReference type="EMBL" id="CP144753">
    <property type="protein sequence ID" value="WVZ93250.1"/>
    <property type="molecule type" value="Genomic_DNA"/>
</dbReference>
<dbReference type="InterPro" id="IPR000477">
    <property type="entry name" value="RT_dom"/>
</dbReference>
<reference evidence="3 4" key="1">
    <citation type="submission" date="2024-02" db="EMBL/GenBank/DDBJ databases">
        <title>High-quality chromosome-scale genome assembly of Pensacola bahiagrass (Paspalum notatum Flugge var. saurae).</title>
        <authorList>
            <person name="Vega J.M."/>
            <person name="Podio M."/>
            <person name="Orjuela J."/>
            <person name="Siena L.A."/>
            <person name="Pessino S.C."/>
            <person name="Combes M.C."/>
            <person name="Mariac C."/>
            <person name="Albertini E."/>
            <person name="Pupilli F."/>
            <person name="Ortiz J.P.A."/>
            <person name="Leblanc O."/>
        </authorList>
    </citation>
    <scope>NUCLEOTIDE SEQUENCE [LARGE SCALE GENOMIC DNA]</scope>
    <source>
        <strain evidence="3">R1</strain>
        <tissue evidence="3">Leaf</tissue>
    </source>
</reference>
<evidence type="ECO:0000259" key="2">
    <source>
        <dbReference type="PROSITE" id="PS50878"/>
    </source>
</evidence>
<gene>
    <name evidence="3" type="ORF">U9M48_039246</name>
</gene>
<evidence type="ECO:0000313" key="3">
    <source>
        <dbReference type="EMBL" id="WVZ93250.1"/>
    </source>
</evidence>
<proteinExistence type="predicted"/>
<dbReference type="PANTHER" id="PTHR33116:SF78">
    <property type="entry name" value="OS12G0587133 PROTEIN"/>
    <property type="match status" value="1"/>
</dbReference>
<protein>
    <recommendedName>
        <fullName evidence="2">Reverse transcriptase domain-containing protein</fullName>
    </recommendedName>
</protein>
<dbReference type="AlphaFoldDB" id="A0AAQ3XCH7"/>
<dbReference type="Pfam" id="PF00078">
    <property type="entry name" value="RVT_1"/>
    <property type="match status" value="1"/>
</dbReference>
<evidence type="ECO:0000256" key="1">
    <source>
        <dbReference type="SAM" id="MobiDB-lite"/>
    </source>
</evidence>
<organism evidence="3 4">
    <name type="scientific">Paspalum notatum var. saurae</name>
    <dbReference type="NCBI Taxonomy" id="547442"/>
    <lineage>
        <taxon>Eukaryota</taxon>
        <taxon>Viridiplantae</taxon>
        <taxon>Streptophyta</taxon>
        <taxon>Embryophyta</taxon>
        <taxon>Tracheophyta</taxon>
        <taxon>Spermatophyta</taxon>
        <taxon>Magnoliopsida</taxon>
        <taxon>Liliopsida</taxon>
        <taxon>Poales</taxon>
        <taxon>Poaceae</taxon>
        <taxon>PACMAD clade</taxon>
        <taxon>Panicoideae</taxon>
        <taxon>Andropogonodae</taxon>
        <taxon>Paspaleae</taxon>
        <taxon>Paspalinae</taxon>
        <taxon>Paspalum</taxon>
    </lineage>
</organism>
<dbReference type="PANTHER" id="PTHR33116">
    <property type="entry name" value="REVERSE TRANSCRIPTASE ZINC-BINDING DOMAIN-CONTAINING PROTEIN-RELATED-RELATED"/>
    <property type="match status" value="1"/>
</dbReference>
<accession>A0AAQ3XCH7</accession>
<dbReference type="CDD" id="cd01650">
    <property type="entry name" value="RT_nLTR_like"/>
    <property type="match status" value="1"/>
</dbReference>
<sequence>MPTQNSFTSKQARDLEALQTKARLIGTQEGKEKVKVVDHFKQQLGTSSPRPSTFDWSALGTSTPISPPWKPHFPKRRSKRPSSPCRGFTGIFFKSCWDIVKNDLSAAFNQLHNMNRQDFDLLNTGNIVLIPKKLDATRVGDYRPISRIHSIAKIFFKLLANKLAPLLDQLVSKCQSAFIRKRCIQDNFLYVQNVVRQFHKAKTPALFLKLDIQKVFDTINWSYLLEMLQACGFGPCWREWISILFSTTSSRALINGVPGESFDHRRGVRQGDPLSPMLFILAIDPLQKILDLATQQGVLTPLPLTAAKLRTSIYTNDAAIFLSPAHDQLQAIKQILLTFGVVTGLVTNFDKSSVHPIRCEDVDLAAILQPFQGACMTFPCKYLGLQLHTRPLQKVHGQRLAGWKGKLLNRAGCLTLITSVVSSMPTYHLTIFCLAKWARKKIDKVRHSFLWKGTDNAHGGHCLVNWPTICLTKNLGGLGVLDHDCFGCPLRLYNSKTWAGLLIPCNNADRLLFQASISISIGNGKKTKF</sequence>
<dbReference type="InterPro" id="IPR043502">
    <property type="entry name" value="DNA/RNA_pol_sf"/>
</dbReference>
<feature type="compositionally biased region" description="Polar residues" evidence="1">
    <location>
        <begin position="43"/>
        <end position="61"/>
    </location>
</feature>
<dbReference type="SUPFAM" id="SSF56672">
    <property type="entry name" value="DNA/RNA polymerases"/>
    <property type="match status" value="1"/>
</dbReference>
<feature type="domain" description="Reverse transcriptase" evidence="2">
    <location>
        <begin position="111"/>
        <end position="387"/>
    </location>
</feature>
<dbReference type="Proteomes" id="UP001341281">
    <property type="component" value="Chromosome 09"/>
</dbReference>
<evidence type="ECO:0000313" key="4">
    <source>
        <dbReference type="Proteomes" id="UP001341281"/>
    </source>
</evidence>
<feature type="region of interest" description="Disordered" evidence="1">
    <location>
        <begin position="42"/>
        <end position="61"/>
    </location>
</feature>
<dbReference type="PROSITE" id="PS50878">
    <property type="entry name" value="RT_POL"/>
    <property type="match status" value="1"/>
</dbReference>
<keyword evidence="4" id="KW-1185">Reference proteome</keyword>
<name>A0AAQ3XCH7_PASNO</name>